<feature type="compositionally biased region" description="Polar residues" evidence="1">
    <location>
        <begin position="161"/>
        <end position="170"/>
    </location>
</feature>
<keyword evidence="3" id="KW-1185">Reference proteome</keyword>
<dbReference type="GO" id="GO:0005886">
    <property type="term" value="C:plasma membrane"/>
    <property type="evidence" value="ECO:0007669"/>
    <property type="project" value="TreeGrafter"/>
</dbReference>
<dbReference type="AlphaFoldDB" id="A0AAD8A894"/>
<dbReference type="GO" id="GO:0005856">
    <property type="term" value="C:cytoskeleton"/>
    <property type="evidence" value="ECO:0007669"/>
    <property type="project" value="TreeGrafter"/>
</dbReference>
<protein>
    <submittedName>
        <fullName evidence="2">Uncharacterized protein</fullName>
    </submittedName>
</protein>
<gene>
    <name evidence="2" type="ORF">L9F63_014226</name>
</gene>
<organism evidence="2 3">
    <name type="scientific">Diploptera punctata</name>
    <name type="common">Pacific beetle cockroach</name>
    <dbReference type="NCBI Taxonomy" id="6984"/>
    <lineage>
        <taxon>Eukaryota</taxon>
        <taxon>Metazoa</taxon>
        <taxon>Ecdysozoa</taxon>
        <taxon>Arthropoda</taxon>
        <taxon>Hexapoda</taxon>
        <taxon>Insecta</taxon>
        <taxon>Pterygota</taxon>
        <taxon>Neoptera</taxon>
        <taxon>Polyneoptera</taxon>
        <taxon>Dictyoptera</taxon>
        <taxon>Blattodea</taxon>
        <taxon>Blaberoidea</taxon>
        <taxon>Blaberidae</taxon>
        <taxon>Diplopterinae</taxon>
        <taxon>Diploptera</taxon>
    </lineage>
</organism>
<accession>A0AAD8A894</accession>
<feature type="compositionally biased region" description="Polar residues" evidence="1">
    <location>
        <begin position="217"/>
        <end position="226"/>
    </location>
</feature>
<proteinExistence type="predicted"/>
<dbReference type="PANTHER" id="PTHR10672">
    <property type="entry name" value="ADDUCIN"/>
    <property type="match status" value="1"/>
</dbReference>
<dbReference type="GO" id="GO:0014069">
    <property type="term" value="C:postsynaptic density"/>
    <property type="evidence" value="ECO:0007669"/>
    <property type="project" value="TreeGrafter"/>
</dbReference>
<evidence type="ECO:0000313" key="3">
    <source>
        <dbReference type="Proteomes" id="UP001233999"/>
    </source>
</evidence>
<reference evidence="2" key="1">
    <citation type="journal article" date="2023" name="IScience">
        <title>Live-bearing cockroach genome reveals convergent evolutionary mechanisms linked to viviparity in insects and beyond.</title>
        <authorList>
            <person name="Fouks B."/>
            <person name="Harrison M.C."/>
            <person name="Mikhailova A.A."/>
            <person name="Marchal E."/>
            <person name="English S."/>
            <person name="Carruthers M."/>
            <person name="Jennings E.C."/>
            <person name="Chiamaka E.L."/>
            <person name="Frigard R.A."/>
            <person name="Pippel M."/>
            <person name="Attardo G.M."/>
            <person name="Benoit J.B."/>
            <person name="Bornberg-Bauer E."/>
            <person name="Tobe S.S."/>
        </authorList>
    </citation>
    <scope>NUCLEOTIDE SEQUENCE</scope>
    <source>
        <strain evidence="2">Stay&amp;Tobe</strain>
    </source>
</reference>
<feature type="compositionally biased region" description="Basic and acidic residues" evidence="1">
    <location>
        <begin position="178"/>
        <end position="189"/>
    </location>
</feature>
<name>A0AAD8A894_DIPPU</name>
<feature type="non-terminal residue" evidence="2">
    <location>
        <position position="1"/>
    </location>
</feature>
<evidence type="ECO:0000256" key="1">
    <source>
        <dbReference type="SAM" id="MobiDB-lite"/>
    </source>
</evidence>
<comment type="caution">
    <text evidence="2">The sequence shown here is derived from an EMBL/GenBank/DDBJ whole genome shotgun (WGS) entry which is preliminary data.</text>
</comment>
<dbReference type="InterPro" id="IPR051017">
    <property type="entry name" value="Aldolase-II_Adducin_sf"/>
</dbReference>
<dbReference type="EMBL" id="JASPKZ010003051">
    <property type="protein sequence ID" value="KAJ9594350.1"/>
    <property type="molecule type" value="Genomic_DNA"/>
</dbReference>
<reference evidence="2" key="2">
    <citation type="submission" date="2023-05" db="EMBL/GenBank/DDBJ databases">
        <authorList>
            <person name="Fouks B."/>
        </authorList>
    </citation>
    <scope>NUCLEOTIDE SEQUENCE</scope>
    <source>
        <strain evidence="2">Stay&amp;Tobe</strain>
        <tissue evidence="2">Testes</tissue>
    </source>
</reference>
<dbReference type="GO" id="GO:0051015">
    <property type="term" value="F:actin filament binding"/>
    <property type="evidence" value="ECO:0007669"/>
    <property type="project" value="TreeGrafter"/>
</dbReference>
<evidence type="ECO:0000313" key="2">
    <source>
        <dbReference type="EMBL" id="KAJ9594350.1"/>
    </source>
</evidence>
<sequence length="246" mass="27215">WVADGSPTHSSTPVRIESALQFVPKNTDPREFKKLQQQIKDNRRADKITSGPQSHILEGVSWEEAKKLQDANISGTGDQVILVGAASKGIIQRGFQHNAMVYKTPYAKNPFDTITDEELEEYKKVVERKQKGESFDEDQSESSSLQNSRPTDTSVGGLKSPLTSPMSAASETEEESRDEPRVLRIETKQVPRPSQAEVVLSDGENTVNGEDPDAPHSTFSQSSKEGSPTKDMSTEESPKKDKKKKK</sequence>
<feature type="region of interest" description="Disordered" evidence="1">
    <location>
        <begin position="128"/>
        <end position="246"/>
    </location>
</feature>
<dbReference type="Proteomes" id="UP001233999">
    <property type="component" value="Unassembled WGS sequence"/>
</dbReference>
<feature type="non-terminal residue" evidence="2">
    <location>
        <position position="246"/>
    </location>
</feature>
<dbReference type="PANTHER" id="PTHR10672:SF3">
    <property type="entry name" value="PROTEIN HU-LI TAI SHAO"/>
    <property type="match status" value="1"/>
</dbReference>